<comment type="caution">
    <text evidence="1">The sequence shown here is derived from an EMBL/GenBank/DDBJ whole genome shotgun (WGS) entry which is preliminary data.</text>
</comment>
<sequence>MARYKGNYKDLFKDTATYTVDGKETKTVKGESNSTFEAGMGLTVTNGKLTIKADTLDETTTQWLECKGNWKKWETGWSYTKTYLAGNINLYGVFLLSTVDTNSIAGVIVSNGKTNWRNVNLVQLLFTVTAKEGIHENKTQTKLKNTKAGLFVGKIGTAVWRNKITRLI</sequence>
<keyword evidence="2" id="KW-1185">Reference proteome</keyword>
<evidence type="ECO:0000313" key="1">
    <source>
        <dbReference type="EMBL" id="RZT94481.1"/>
    </source>
</evidence>
<proteinExistence type="predicted"/>
<dbReference type="RefSeq" id="WP_128392860.1">
    <property type="nucleotide sequence ID" value="NZ_SHKO01000002.1"/>
</dbReference>
<organism evidence="1 2">
    <name type="scientific">Advenella incenata</name>
    <dbReference type="NCBI Taxonomy" id="267800"/>
    <lineage>
        <taxon>Bacteria</taxon>
        <taxon>Pseudomonadati</taxon>
        <taxon>Pseudomonadota</taxon>
        <taxon>Betaproteobacteria</taxon>
        <taxon>Burkholderiales</taxon>
        <taxon>Alcaligenaceae</taxon>
    </lineage>
</organism>
<dbReference type="EMBL" id="SHKO01000002">
    <property type="protein sequence ID" value="RZT94481.1"/>
    <property type="molecule type" value="Genomic_DNA"/>
</dbReference>
<protein>
    <submittedName>
        <fullName evidence="1">Uncharacterized protein</fullName>
    </submittedName>
</protein>
<evidence type="ECO:0000313" key="2">
    <source>
        <dbReference type="Proteomes" id="UP000293398"/>
    </source>
</evidence>
<name>A0A4Q7VC85_9BURK</name>
<dbReference type="AlphaFoldDB" id="A0A4Q7VC85"/>
<dbReference type="Proteomes" id="UP000293398">
    <property type="component" value="Unassembled WGS sequence"/>
</dbReference>
<reference evidence="1 2" key="1">
    <citation type="submission" date="2019-02" db="EMBL/GenBank/DDBJ databases">
        <title>Genomic Encyclopedia of Type Strains, Phase IV (KMG-IV): sequencing the most valuable type-strain genomes for metagenomic binning, comparative biology and taxonomic classification.</title>
        <authorList>
            <person name="Goeker M."/>
        </authorList>
    </citation>
    <scope>NUCLEOTIDE SEQUENCE [LARGE SCALE GENOMIC DNA]</scope>
    <source>
        <strain evidence="1 2">DSM 23814</strain>
    </source>
</reference>
<dbReference type="OrthoDB" id="8685705at2"/>
<gene>
    <name evidence="1" type="ORF">EV681_2901</name>
</gene>
<accession>A0A4Q7VC85</accession>